<protein>
    <submittedName>
        <fullName evidence="1">Uncharacterized protein</fullName>
    </submittedName>
</protein>
<sequence>DACVVLRTRHKFTNRNRNLYPVLSARKQNRGTLSKFERNEAETCPELYTWSLLFSLTKPFLTSAVSTETSFQGDFPGPPPYSIATSLPTYDEAEKAKAAALAASAAEVLPRVKRHTQSF</sequence>
<gene>
    <name evidence="1" type="ORF">XENOCAPTIV_002759</name>
</gene>
<reference evidence="1 2" key="1">
    <citation type="submission" date="2021-06" db="EMBL/GenBank/DDBJ databases">
        <authorList>
            <person name="Palmer J.M."/>
        </authorList>
    </citation>
    <scope>NUCLEOTIDE SEQUENCE [LARGE SCALE GENOMIC DNA]</scope>
    <source>
        <strain evidence="1 2">XC_2019</strain>
        <tissue evidence="1">Muscle</tissue>
    </source>
</reference>
<keyword evidence="2" id="KW-1185">Reference proteome</keyword>
<organism evidence="1 2">
    <name type="scientific">Xenoophorus captivus</name>
    <dbReference type="NCBI Taxonomy" id="1517983"/>
    <lineage>
        <taxon>Eukaryota</taxon>
        <taxon>Metazoa</taxon>
        <taxon>Chordata</taxon>
        <taxon>Craniata</taxon>
        <taxon>Vertebrata</taxon>
        <taxon>Euteleostomi</taxon>
        <taxon>Actinopterygii</taxon>
        <taxon>Neopterygii</taxon>
        <taxon>Teleostei</taxon>
        <taxon>Neoteleostei</taxon>
        <taxon>Acanthomorphata</taxon>
        <taxon>Ovalentaria</taxon>
        <taxon>Atherinomorphae</taxon>
        <taxon>Cyprinodontiformes</taxon>
        <taxon>Goodeidae</taxon>
        <taxon>Xenoophorus</taxon>
    </lineage>
</organism>
<dbReference type="Proteomes" id="UP001434883">
    <property type="component" value="Unassembled WGS sequence"/>
</dbReference>
<comment type="caution">
    <text evidence="1">The sequence shown here is derived from an EMBL/GenBank/DDBJ whole genome shotgun (WGS) entry which is preliminary data.</text>
</comment>
<name>A0ABV0RGE3_9TELE</name>
<dbReference type="EMBL" id="JAHRIN010043291">
    <property type="protein sequence ID" value="MEQ2206772.1"/>
    <property type="molecule type" value="Genomic_DNA"/>
</dbReference>
<evidence type="ECO:0000313" key="1">
    <source>
        <dbReference type="EMBL" id="MEQ2206772.1"/>
    </source>
</evidence>
<accession>A0ABV0RGE3</accession>
<feature type="non-terminal residue" evidence="1">
    <location>
        <position position="1"/>
    </location>
</feature>
<proteinExistence type="predicted"/>
<evidence type="ECO:0000313" key="2">
    <source>
        <dbReference type="Proteomes" id="UP001434883"/>
    </source>
</evidence>